<gene>
    <name evidence="1" type="ORF">HMPREF0202_01602</name>
</gene>
<comment type="caution">
    <text evidence="1">The sequence shown here is derived from an EMBL/GenBank/DDBJ whole genome shotgun (WGS) entry which is preliminary data.</text>
</comment>
<proteinExistence type="predicted"/>
<dbReference type="Proteomes" id="UP000017081">
    <property type="component" value="Unassembled WGS sequence"/>
</dbReference>
<organism evidence="1 2">
    <name type="scientific">Cetobacterium somerae ATCC BAA-474</name>
    <dbReference type="NCBI Taxonomy" id="1319815"/>
    <lineage>
        <taxon>Bacteria</taxon>
        <taxon>Fusobacteriati</taxon>
        <taxon>Fusobacteriota</taxon>
        <taxon>Fusobacteriia</taxon>
        <taxon>Fusobacteriales</taxon>
        <taxon>Fusobacteriaceae</taxon>
        <taxon>Cetobacterium</taxon>
    </lineage>
</organism>
<evidence type="ECO:0000313" key="1">
    <source>
        <dbReference type="EMBL" id="ERT68491.1"/>
    </source>
</evidence>
<accession>U7VAE5</accession>
<dbReference type="HOGENOM" id="CLU_2615555_0_0_0"/>
<dbReference type="STRING" id="1319815.HMPREF0202_01602"/>
<sequence length="78" mass="9520">MKIYYVIRVLKNGIKEKVFEGTFELATSLLWNRNYFTHDFETLKDCENFEDLILKYKFGREYIYKEVSKEEYDKALNS</sequence>
<protein>
    <submittedName>
        <fullName evidence="1">Uncharacterized protein</fullName>
    </submittedName>
</protein>
<dbReference type="EMBL" id="AXZF01000063">
    <property type="protein sequence ID" value="ERT68491.1"/>
    <property type="molecule type" value="Genomic_DNA"/>
</dbReference>
<dbReference type="RefSeq" id="WP_023051140.1">
    <property type="nucleotide sequence ID" value="NZ_CP173060.2"/>
</dbReference>
<dbReference type="AlphaFoldDB" id="U7VAE5"/>
<evidence type="ECO:0000313" key="2">
    <source>
        <dbReference type="Proteomes" id="UP000017081"/>
    </source>
</evidence>
<reference evidence="1 2" key="1">
    <citation type="submission" date="2013-08" db="EMBL/GenBank/DDBJ databases">
        <authorList>
            <person name="Weinstock G."/>
            <person name="Sodergren E."/>
            <person name="Wylie T."/>
            <person name="Fulton L."/>
            <person name="Fulton R."/>
            <person name="Fronick C."/>
            <person name="O'Laughlin M."/>
            <person name="Godfrey J."/>
            <person name="Miner T."/>
            <person name="Herter B."/>
            <person name="Appelbaum E."/>
            <person name="Cordes M."/>
            <person name="Lek S."/>
            <person name="Wollam A."/>
            <person name="Pepin K.H."/>
            <person name="Palsikar V.B."/>
            <person name="Mitreva M."/>
            <person name="Wilson R.K."/>
        </authorList>
    </citation>
    <scope>NUCLEOTIDE SEQUENCE [LARGE SCALE GENOMIC DNA]</scope>
    <source>
        <strain evidence="1 2">ATCC BAA-474</strain>
    </source>
</reference>
<keyword evidence="2" id="KW-1185">Reference proteome</keyword>
<name>U7VAE5_9FUSO</name>